<organism evidence="5">
    <name type="scientific">Oppiella nova</name>
    <dbReference type="NCBI Taxonomy" id="334625"/>
    <lineage>
        <taxon>Eukaryota</taxon>
        <taxon>Metazoa</taxon>
        <taxon>Ecdysozoa</taxon>
        <taxon>Arthropoda</taxon>
        <taxon>Chelicerata</taxon>
        <taxon>Arachnida</taxon>
        <taxon>Acari</taxon>
        <taxon>Acariformes</taxon>
        <taxon>Sarcoptiformes</taxon>
        <taxon>Oribatida</taxon>
        <taxon>Brachypylina</taxon>
        <taxon>Oppioidea</taxon>
        <taxon>Oppiidae</taxon>
        <taxon>Oppiella</taxon>
    </lineage>
</organism>
<name>A0A7R9LH33_9ACAR</name>
<evidence type="ECO:0000313" key="5">
    <source>
        <dbReference type="EMBL" id="CAD7641509.1"/>
    </source>
</evidence>
<dbReference type="EMBL" id="CAJPVJ010000863">
    <property type="protein sequence ID" value="CAG2163561.1"/>
    <property type="molecule type" value="Genomic_DNA"/>
</dbReference>
<dbReference type="PROSITE" id="PS51843">
    <property type="entry name" value="NR_LBD"/>
    <property type="match status" value="1"/>
</dbReference>
<keyword evidence="6" id="KW-1185">Reference proteome</keyword>
<dbReference type="InterPro" id="IPR035500">
    <property type="entry name" value="NHR-like_dom_sf"/>
</dbReference>
<sequence>MSEFRELGKDDKIELLMAGFPKILSLLSVLNFNFEGRFWTVPFDNENAAQLSIDVIKNHEIHYKFLQNVQHECKSDMIMLDLLSAVLLFNPNGSILIHKHFIALQQKTYMYLLQRYLEIKHNSKSESETRFLRLMNCVNELYECRSRYLVFEFL</sequence>
<dbReference type="InterPro" id="IPR000536">
    <property type="entry name" value="Nucl_hrmn_rcpt_lig-bd"/>
</dbReference>
<evidence type="ECO:0000256" key="2">
    <source>
        <dbReference type="ARBA" id="ARBA00023163"/>
    </source>
</evidence>
<evidence type="ECO:0000256" key="3">
    <source>
        <dbReference type="ARBA" id="ARBA00023170"/>
    </source>
</evidence>
<reference evidence="5" key="1">
    <citation type="submission" date="2020-11" db="EMBL/GenBank/DDBJ databases">
        <authorList>
            <person name="Tran Van P."/>
        </authorList>
    </citation>
    <scope>NUCLEOTIDE SEQUENCE</scope>
</reference>
<evidence type="ECO:0000313" key="6">
    <source>
        <dbReference type="Proteomes" id="UP000728032"/>
    </source>
</evidence>
<dbReference type="Gene3D" id="1.10.565.10">
    <property type="entry name" value="Retinoid X Receptor"/>
    <property type="match status" value="1"/>
</dbReference>
<proteinExistence type="predicted"/>
<accession>A0A7R9LH33</accession>
<keyword evidence="3" id="KW-0675">Receptor</keyword>
<dbReference type="EMBL" id="OC915688">
    <property type="protein sequence ID" value="CAD7641509.1"/>
    <property type="molecule type" value="Genomic_DNA"/>
</dbReference>
<evidence type="ECO:0000259" key="4">
    <source>
        <dbReference type="PROSITE" id="PS51843"/>
    </source>
</evidence>
<keyword evidence="2" id="KW-0804">Transcription</keyword>
<dbReference type="OrthoDB" id="6352325at2759"/>
<dbReference type="AlphaFoldDB" id="A0A7R9LH33"/>
<keyword evidence="1" id="KW-0805">Transcription regulation</keyword>
<dbReference type="Proteomes" id="UP000728032">
    <property type="component" value="Unassembled WGS sequence"/>
</dbReference>
<dbReference type="SUPFAM" id="SSF48508">
    <property type="entry name" value="Nuclear receptor ligand-binding domain"/>
    <property type="match status" value="1"/>
</dbReference>
<evidence type="ECO:0000256" key="1">
    <source>
        <dbReference type="ARBA" id="ARBA00023015"/>
    </source>
</evidence>
<protein>
    <recommendedName>
        <fullName evidence="4">NR LBD domain-containing protein</fullName>
    </recommendedName>
</protein>
<feature type="domain" description="NR LBD" evidence="4">
    <location>
        <begin position="1"/>
        <end position="154"/>
    </location>
</feature>
<gene>
    <name evidence="5" type="ORF">ONB1V03_LOCUS3135</name>
</gene>